<keyword evidence="2" id="KW-1185">Reference proteome</keyword>
<sequence>MDSNMLELGEAANKFANHKFMLKRGLRFGASFIKFLASFVEEMRFGESRNHDWRQNLEQARLMER</sequence>
<gene>
    <name evidence="1" type="ORF">KSP40_PGU012194</name>
</gene>
<dbReference type="EMBL" id="JBBWWR010000012">
    <property type="protein sequence ID" value="KAK8958192.1"/>
    <property type="molecule type" value="Genomic_DNA"/>
</dbReference>
<protein>
    <submittedName>
        <fullName evidence="1">Uncharacterized protein</fullName>
    </submittedName>
</protein>
<proteinExistence type="predicted"/>
<accession>A0ABR2M2N9</accession>
<comment type="caution">
    <text evidence="1">The sequence shown here is derived from an EMBL/GenBank/DDBJ whole genome shotgun (WGS) entry which is preliminary data.</text>
</comment>
<organism evidence="1 2">
    <name type="scientific">Platanthera guangdongensis</name>
    <dbReference type="NCBI Taxonomy" id="2320717"/>
    <lineage>
        <taxon>Eukaryota</taxon>
        <taxon>Viridiplantae</taxon>
        <taxon>Streptophyta</taxon>
        <taxon>Embryophyta</taxon>
        <taxon>Tracheophyta</taxon>
        <taxon>Spermatophyta</taxon>
        <taxon>Magnoliopsida</taxon>
        <taxon>Liliopsida</taxon>
        <taxon>Asparagales</taxon>
        <taxon>Orchidaceae</taxon>
        <taxon>Orchidoideae</taxon>
        <taxon>Orchideae</taxon>
        <taxon>Orchidinae</taxon>
        <taxon>Platanthera</taxon>
    </lineage>
</organism>
<name>A0ABR2M2N9_9ASPA</name>
<dbReference type="Proteomes" id="UP001412067">
    <property type="component" value="Unassembled WGS sequence"/>
</dbReference>
<evidence type="ECO:0000313" key="1">
    <source>
        <dbReference type="EMBL" id="KAK8958192.1"/>
    </source>
</evidence>
<evidence type="ECO:0000313" key="2">
    <source>
        <dbReference type="Proteomes" id="UP001412067"/>
    </source>
</evidence>
<reference evidence="1 2" key="1">
    <citation type="journal article" date="2022" name="Nat. Plants">
        <title>Genomes of leafy and leafless Platanthera orchids illuminate the evolution of mycoheterotrophy.</title>
        <authorList>
            <person name="Li M.H."/>
            <person name="Liu K.W."/>
            <person name="Li Z."/>
            <person name="Lu H.C."/>
            <person name="Ye Q.L."/>
            <person name="Zhang D."/>
            <person name="Wang J.Y."/>
            <person name="Li Y.F."/>
            <person name="Zhong Z.M."/>
            <person name="Liu X."/>
            <person name="Yu X."/>
            <person name="Liu D.K."/>
            <person name="Tu X.D."/>
            <person name="Liu B."/>
            <person name="Hao Y."/>
            <person name="Liao X.Y."/>
            <person name="Jiang Y.T."/>
            <person name="Sun W.H."/>
            <person name="Chen J."/>
            <person name="Chen Y.Q."/>
            <person name="Ai Y."/>
            <person name="Zhai J.W."/>
            <person name="Wu S.S."/>
            <person name="Zhou Z."/>
            <person name="Hsiao Y.Y."/>
            <person name="Wu W.L."/>
            <person name="Chen Y.Y."/>
            <person name="Lin Y.F."/>
            <person name="Hsu J.L."/>
            <person name="Li C.Y."/>
            <person name="Wang Z.W."/>
            <person name="Zhao X."/>
            <person name="Zhong W.Y."/>
            <person name="Ma X.K."/>
            <person name="Ma L."/>
            <person name="Huang J."/>
            <person name="Chen G.Z."/>
            <person name="Huang M.Z."/>
            <person name="Huang L."/>
            <person name="Peng D.H."/>
            <person name="Luo Y.B."/>
            <person name="Zou S.Q."/>
            <person name="Chen S.P."/>
            <person name="Lan S."/>
            <person name="Tsai W.C."/>
            <person name="Van de Peer Y."/>
            <person name="Liu Z.J."/>
        </authorList>
    </citation>
    <scope>NUCLEOTIDE SEQUENCE [LARGE SCALE GENOMIC DNA]</scope>
    <source>
        <strain evidence="1">Lor288</strain>
    </source>
</reference>